<feature type="non-terminal residue" evidence="1">
    <location>
        <position position="52"/>
    </location>
</feature>
<proteinExistence type="predicted"/>
<dbReference type="EMBL" id="KK120532">
    <property type="protein sequence ID" value="KFM78478.1"/>
    <property type="molecule type" value="Genomic_DNA"/>
</dbReference>
<reference evidence="1 2" key="1">
    <citation type="submission" date="2013-11" db="EMBL/GenBank/DDBJ databases">
        <title>Genome sequencing of Stegodyphus mimosarum.</title>
        <authorList>
            <person name="Bechsgaard J."/>
        </authorList>
    </citation>
    <scope>NUCLEOTIDE SEQUENCE [LARGE SCALE GENOMIC DNA]</scope>
</reference>
<keyword evidence="2" id="KW-1185">Reference proteome</keyword>
<sequence length="52" mass="5833">MTIDGAVTCFAPFHSVNCTKGFLYFNKQLMSITSILWSRNLACNCFHLSSGR</sequence>
<dbReference type="STRING" id="407821.A0A087UM89"/>
<dbReference type="AlphaFoldDB" id="A0A087UM89"/>
<name>A0A087UM89_STEMI</name>
<accession>A0A087UM89</accession>
<evidence type="ECO:0000313" key="1">
    <source>
        <dbReference type="EMBL" id="KFM78478.1"/>
    </source>
</evidence>
<gene>
    <name evidence="1" type="ORF">X975_17136</name>
</gene>
<dbReference type="Proteomes" id="UP000054359">
    <property type="component" value="Unassembled WGS sequence"/>
</dbReference>
<protein>
    <submittedName>
        <fullName evidence="1">Cleavage and polyadenylation specificity factor subunit 1</fullName>
    </submittedName>
</protein>
<organism evidence="1 2">
    <name type="scientific">Stegodyphus mimosarum</name>
    <name type="common">African social velvet spider</name>
    <dbReference type="NCBI Taxonomy" id="407821"/>
    <lineage>
        <taxon>Eukaryota</taxon>
        <taxon>Metazoa</taxon>
        <taxon>Ecdysozoa</taxon>
        <taxon>Arthropoda</taxon>
        <taxon>Chelicerata</taxon>
        <taxon>Arachnida</taxon>
        <taxon>Araneae</taxon>
        <taxon>Araneomorphae</taxon>
        <taxon>Entelegynae</taxon>
        <taxon>Eresoidea</taxon>
        <taxon>Eresidae</taxon>
        <taxon>Stegodyphus</taxon>
    </lineage>
</organism>
<evidence type="ECO:0000313" key="2">
    <source>
        <dbReference type="Proteomes" id="UP000054359"/>
    </source>
</evidence>